<dbReference type="InterPro" id="IPR006342">
    <property type="entry name" value="FkbM_mtfrase"/>
</dbReference>
<feature type="transmembrane region" description="Helical" evidence="1">
    <location>
        <begin position="12"/>
        <end position="33"/>
    </location>
</feature>
<dbReference type="InterPro" id="IPR029063">
    <property type="entry name" value="SAM-dependent_MTases_sf"/>
</dbReference>
<dbReference type="PANTHER" id="PTHR34009:SF2">
    <property type="entry name" value="PROTEIN STAR"/>
    <property type="match status" value="1"/>
</dbReference>
<accession>A0AAD9K9D0</accession>
<feature type="domain" description="Methyltransferase FkbM" evidence="2">
    <location>
        <begin position="181"/>
        <end position="342"/>
    </location>
</feature>
<comment type="caution">
    <text evidence="3">The sequence shown here is derived from an EMBL/GenBank/DDBJ whole genome shotgun (WGS) entry which is preliminary data.</text>
</comment>
<dbReference type="GO" id="GO:0016197">
    <property type="term" value="P:endosomal transport"/>
    <property type="evidence" value="ECO:0007669"/>
    <property type="project" value="TreeGrafter"/>
</dbReference>
<sequence length="369" mass="42129">MNCFTKLKHAILTSITVISVFYFIDLLFLKYSYMLKSEDPHLFRLTAALEEAAAARNANVPMIKLENPEATLREIVDSHREGSLHVDNNLLFYGYKLGLEEHYWDNKMIANVALDKTSRLNREQVDQDDPRLIEVVRDYWLHPPSSEPYDLMAPRLKDFSMGQSLFVDAILKRKVGGFFVECGALDGETRSNTLFFERERDWNGLLIEAGPGNYRQLLGKHRKAWMSPTCLGVDAYPSSMLFHKGRNRGRLLDSHEAFDWVSDQQMTLSVTTVQCFPLYTFLLALNRTHIDYLSLDVEGLELDVLQTIPFDQVTISVLTAEFKHGAAGKEGLLDFMEDKGYSIVGQITRSDGLANDLVFVRINDILFRA</sequence>
<dbReference type="Gene3D" id="3.40.50.150">
    <property type="entry name" value="Vaccinia Virus protein VP39"/>
    <property type="match status" value="1"/>
</dbReference>
<dbReference type="AlphaFoldDB" id="A0AAD9K9D0"/>
<dbReference type="GO" id="GO:0031902">
    <property type="term" value="C:late endosome membrane"/>
    <property type="evidence" value="ECO:0007669"/>
    <property type="project" value="TreeGrafter"/>
</dbReference>
<dbReference type="Pfam" id="PF05050">
    <property type="entry name" value="Methyltransf_21"/>
    <property type="match status" value="1"/>
</dbReference>
<gene>
    <name evidence="3" type="ORF">LSH36_28g07008</name>
</gene>
<reference evidence="3" key="1">
    <citation type="journal article" date="2023" name="Mol. Biol. Evol.">
        <title>Third-Generation Sequencing Reveals the Adaptive Role of the Epigenome in Three Deep-Sea Polychaetes.</title>
        <authorList>
            <person name="Perez M."/>
            <person name="Aroh O."/>
            <person name="Sun Y."/>
            <person name="Lan Y."/>
            <person name="Juniper S.K."/>
            <person name="Young C.R."/>
            <person name="Angers B."/>
            <person name="Qian P.Y."/>
        </authorList>
    </citation>
    <scope>NUCLEOTIDE SEQUENCE</scope>
    <source>
        <strain evidence="3">P08H-3</strain>
    </source>
</reference>
<dbReference type="PANTHER" id="PTHR34009">
    <property type="entry name" value="PROTEIN STAR"/>
    <property type="match status" value="1"/>
</dbReference>
<evidence type="ECO:0000313" key="4">
    <source>
        <dbReference type="Proteomes" id="UP001208570"/>
    </source>
</evidence>
<evidence type="ECO:0000256" key="1">
    <source>
        <dbReference type="SAM" id="Phobius"/>
    </source>
</evidence>
<dbReference type="GO" id="GO:0005789">
    <property type="term" value="C:endoplasmic reticulum membrane"/>
    <property type="evidence" value="ECO:0007669"/>
    <property type="project" value="TreeGrafter"/>
</dbReference>
<organism evidence="3 4">
    <name type="scientific">Paralvinella palmiformis</name>
    <dbReference type="NCBI Taxonomy" id="53620"/>
    <lineage>
        <taxon>Eukaryota</taxon>
        <taxon>Metazoa</taxon>
        <taxon>Spiralia</taxon>
        <taxon>Lophotrochozoa</taxon>
        <taxon>Annelida</taxon>
        <taxon>Polychaeta</taxon>
        <taxon>Sedentaria</taxon>
        <taxon>Canalipalpata</taxon>
        <taxon>Terebellida</taxon>
        <taxon>Terebelliformia</taxon>
        <taxon>Alvinellidae</taxon>
        <taxon>Paralvinella</taxon>
    </lineage>
</organism>
<keyword evidence="1" id="KW-1133">Transmembrane helix</keyword>
<dbReference type="EMBL" id="JAODUP010000028">
    <property type="protein sequence ID" value="KAK2167419.1"/>
    <property type="molecule type" value="Genomic_DNA"/>
</dbReference>
<proteinExistence type="predicted"/>
<dbReference type="GO" id="GO:0005886">
    <property type="term" value="C:plasma membrane"/>
    <property type="evidence" value="ECO:0007669"/>
    <property type="project" value="TreeGrafter"/>
</dbReference>
<keyword evidence="1" id="KW-0472">Membrane</keyword>
<keyword evidence="1" id="KW-0812">Transmembrane</keyword>
<dbReference type="GO" id="GO:0005794">
    <property type="term" value="C:Golgi apparatus"/>
    <property type="evidence" value="ECO:0007669"/>
    <property type="project" value="TreeGrafter"/>
</dbReference>
<protein>
    <recommendedName>
        <fullName evidence="2">Methyltransferase FkbM domain-containing protein</fullName>
    </recommendedName>
</protein>
<evidence type="ECO:0000259" key="2">
    <source>
        <dbReference type="Pfam" id="PF05050"/>
    </source>
</evidence>
<dbReference type="GO" id="GO:0006888">
    <property type="term" value="P:endoplasmic reticulum to Golgi vesicle-mediated transport"/>
    <property type="evidence" value="ECO:0007669"/>
    <property type="project" value="TreeGrafter"/>
</dbReference>
<dbReference type="SUPFAM" id="SSF53335">
    <property type="entry name" value="S-adenosyl-L-methionine-dependent methyltransferases"/>
    <property type="match status" value="1"/>
</dbReference>
<evidence type="ECO:0000313" key="3">
    <source>
        <dbReference type="EMBL" id="KAK2167419.1"/>
    </source>
</evidence>
<dbReference type="InterPro" id="IPR053202">
    <property type="entry name" value="EGF_Rcpt_Signaling_Reg"/>
</dbReference>
<keyword evidence="4" id="KW-1185">Reference proteome</keyword>
<dbReference type="Proteomes" id="UP001208570">
    <property type="component" value="Unassembled WGS sequence"/>
</dbReference>
<name>A0AAD9K9D0_9ANNE</name>